<feature type="compositionally biased region" description="Basic and acidic residues" evidence="1">
    <location>
        <begin position="138"/>
        <end position="161"/>
    </location>
</feature>
<evidence type="ECO:0000313" key="3">
    <source>
        <dbReference type="Proteomes" id="UP000580250"/>
    </source>
</evidence>
<feature type="compositionally biased region" description="Basic and acidic residues" evidence="1">
    <location>
        <begin position="89"/>
        <end position="129"/>
    </location>
</feature>
<gene>
    <name evidence="2" type="ORF">MENT_LOCUS14127</name>
</gene>
<dbReference type="EMBL" id="CAJEWN010000078">
    <property type="protein sequence ID" value="CAD2160194.1"/>
    <property type="molecule type" value="Genomic_DNA"/>
</dbReference>
<evidence type="ECO:0000313" key="2">
    <source>
        <dbReference type="EMBL" id="CAD2160194.1"/>
    </source>
</evidence>
<reference evidence="2 3" key="1">
    <citation type="submission" date="2020-08" db="EMBL/GenBank/DDBJ databases">
        <authorList>
            <person name="Koutsovoulos G."/>
            <person name="Danchin GJ E."/>
        </authorList>
    </citation>
    <scope>NUCLEOTIDE SEQUENCE [LARGE SCALE GENOMIC DNA]</scope>
</reference>
<dbReference type="OrthoDB" id="5872237at2759"/>
<name>A0A6V7UKD9_MELEN</name>
<protein>
    <submittedName>
        <fullName evidence="2">Uncharacterized protein</fullName>
    </submittedName>
</protein>
<organism evidence="2 3">
    <name type="scientific">Meloidogyne enterolobii</name>
    <name type="common">Root-knot nematode worm</name>
    <name type="synonym">Meloidogyne mayaguensis</name>
    <dbReference type="NCBI Taxonomy" id="390850"/>
    <lineage>
        <taxon>Eukaryota</taxon>
        <taxon>Metazoa</taxon>
        <taxon>Ecdysozoa</taxon>
        <taxon>Nematoda</taxon>
        <taxon>Chromadorea</taxon>
        <taxon>Rhabditida</taxon>
        <taxon>Tylenchina</taxon>
        <taxon>Tylenchomorpha</taxon>
        <taxon>Tylenchoidea</taxon>
        <taxon>Meloidogynidae</taxon>
        <taxon>Meloidogyninae</taxon>
        <taxon>Meloidogyne</taxon>
    </lineage>
</organism>
<feature type="compositionally biased region" description="Basic residues" evidence="1">
    <location>
        <begin position="79"/>
        <end position="88"/>
    </location>
</feature>
<feature type="compositionally biased region" description="Basic and acidic residues" evidence="1">
    <location>
        <begin position="169"/>
        <end position="186"/>
    </location>
</feature>
<dbReference type="Proteomes" id="UP000580250">
    <property type="component" value="Unassembled WGS sequence"/>
</dbReference>
<accession>A0A6V7UKD9</accession>
<dbReference type="AlphaFoldDB" id="A0A6V7UKD9"/>
<feature type="region of interest" description="Disordered" evidence="1">
    <location>
        <begin position="77"/>
        <end position="186"/>
    </location>
</feature>
<sequence length="525" mass="60729">MEEQKIEVPSIGQVLETKRQLDIDSVLMEIEKKSYEHLTIKEDEKNIKPKIKEIEEEKSFERSGLCLGDFIGGKEEMRKKKKVKKGKGRREEKEEAKELEELQQKKPENEIEQHPVLESEGRKETGKVGEEEEGTLLTERKDEERKEKEEEEQNKVIEISERLPLLIEPSKEGKTTKQEEMKSIPPDVEKKNIGYYEIIEEKKPEALEIKTKGFEETSNLVEVIEEPSQISYETTKQTELDFVRLKLEKRNSDYNEDLPGIGKGEGSEVYENLIRRVVIEEPLIETLPATSKKSELNEIKLEVENKHEGFYEQLPSTISTTKYEEGTETFEGNLKESKSFEKSEPLNAPITTTNIAFEMPKEPIHSLVNIYSSGRSDEIKEAPIEESTSETSINVSEITKQEEMKPIPLEIEKKNVGYYEQLKMKEDTKKEEMKLENMVDTTNISLEATEEPLQQVVNASKLCDESHEVEASLISHETTKQPEMKLKPLKIENKHVGYYEKLPSHHLFKKRSLKNPYSKLANQQN</sequence>
<proteinExistence type="predicted"/>
<evidence type="ECO:0000256" key="1">
    <source>
        <dbReference type="SAM" id="MobiDB-lite"/>
    </source>
</evidence>
<comment type="caution">
    <text evidence="2">The sequence shown here is derived from an EMBL/GenBank/DDBJ whole genome shotgun (WGS) entry which is preliminary data.</text>
</comment>